<dbReference type="PROSITE" id="PS51257">
    <property type="entry name" value="PROKAR_LIPOPROTEIN"/>
    <property type="match status" value="1"/>
</dbReference>
<dbReference type="AlphaFoldDB" id="A0A2T5GR80"/>
<evidence type="ECO:0000256" key="1">
    <source>
        <dbReference type="SAM" id="SignalP"/>
    </source>
</evidence>
<feature type="signal peptide" evidence="1">
    <location>
        <begin position="1"/>
        <end position="22"/>
    </location>
</feature>
<evidence type="ECO:0000259" key="2">
    <source>
        <dbReference type="Pfam" id="PF05229"/>
    </source>
</evidence>
<feature type="domain" description="Spore coat protein U/FanG" evidence="2">
    <location>
        <begin position="18"/>
        <end position="158"/>
    </location>
</feature>
<gene>
    <name evidence="3" type="ORF">C8J26_0099</name>
</gene>
<sequence length="343" mass="34897">MTTGLPKLFLALLACAPSSAWAACAVTNTGPTALGTYSPPALVNGAPPYGAVPGGFDCPGTVISLLTGNFLRATVTSADGFKLTSTNAADTVTARYVIAADSAGAYPFTPGTPFVYMNGGVINLLGLLGGAARNVQVYVRPSSLTAVKPGTYTGSFTIGWEWRFCSLLGALGVCAGTLDQSSGVTPARVDVTMVVSARPVGVVITTRTTYDPISTTNNPRAIPGSRQRTTITLTNTDIVAVDANSVAVVLPTPARATVALDGDGTASTAYLVPTEGSPASSLGATYTAPGSTTDDVDFSSDNGATWTYDPTTAPKAVTNVRVRPRGTMAAGSSFSVSLPYALF</sequence>
<dbReference type="Pfam" id="PF05229">
    <property type="entry name" value="SCPU"/>
    <property type="match status" value="1"/>
</dbReference>
<dbReference type="InterPro" id="IPR007893">
    <property type="entry name" value="Spore_coat_U/FanG"/>
</dbReference>
<reference evidence="3 4" key="1">
    <citation type="submission" date="2018-04" db="EMBL/GenBank/DDBJ databases">
        <title>Genomic Encyclopedia of Type Strains, Phase III (KMG-III): the genomes of soil and plant-associated and newly described type strains.</title>
        <authorList>
            <person name="Whitman W."/>
        </authorList>
    </citation>
    <scope>NUCLEOTIDE SEQUENCE [LARGE SCALE GENOMIC DNA]</scope>
    <source>
        <strain evidence="3 4">MA101b</strain>
    </source>
</reference>
<dbReference type="EMBL" id="QAOG01000001">
    <property type="protein sequence ID" value="PTQ61832.1"/>
    <property type="molecule type" value="Genomic_DNA"/>
</dbReference>
<dbReference type="RefSeq" id="WP_107956309.1">
    <property type="nucleotide sequence ID" value="NZ_JASPFP010000001.1"/>
</dbReference>
<proteinExistence type="predicted"/>
<name>A0A2T5GR80_9SPHN</name>
<protein>
    <recommendedName>
        <fullName evidence="2">Spore coat protein U/FanG domain-containing protein</fullName>
    </recommendedName>
</protein>
<dbReference type="Proteomes" id="UP000244189">
    <property type="component" value="Unassembled WGS sequence"/>
</dbReference>
<keyword evidence="4" id="KW-1185">Reference proteome</keyword>
<organism evidence="3 4">
    <name type="scientific">Sphingomonas aurantiaca</name>
    <dbReference type="NCBI Taxonomy" id="185949"/>
    <lineage>
        <taxon>Bacteria</taxon>
        <taxon>Pseudomonadati</taxon>
        <taxon>Pseudomonadota</taxon>
        <taxon>Alphaproteobacteria</taxon>
        <taxon>Sphingomonadales</taxon>
        <taxon>Sphingomonadaceae</taxon>
        <taxon>Sphingomonas</taxon>
    </lineage>
</organism>
<evidence type="ECO:0000313" key="4">
    <source>
        <dbReference type="Proteomes" id="UP000244189"/>
    </source>
</evidence>
<comment type="caution">
    <text evidence="3">The sequence shown here is derived from an EMBL/GenBank/DDBJ whole genome shotgun (WGS) entry which is preliminary data.</text>
</comment>
<keyword evidence="1" id="KW-0732">Signal</keyword>
<accession>A0A2T5GR80</accession>
<evidence type="ECO:0000313" key="3">
    <source>
        <dbReference type="EMBL" id="PTQ61832.1"/>
    </source>
</evidence>
<feature type="chain" id="PRO_5015443548" description="Spore coat protein U/FanG domain-containing protein" evidence="1">
    <location>
        <begin position="23"/>
        <end position="343"/>
    </location>
</feature>